<dbReference type="RefSeq" id="WP_091118209.1">
    <property type="nucleotide sequence ID" value="NZ_FMHY01000002.1"/>
</dbReference>
<sequence length="342" mass="37035">MGLTDAWGRGAVRHAHVLVAELPGYWTTRVAVERQVLARGWRLALSPGDADILAVCGPPRPPLPQLLARLWEQLPGPRTRVEVDSPQAVRSALDTAAADLLDTAAQRADGQLRRREPPPDIPLAAGGADRDGLELDLLHLRLGPVLAYWPAGLVLGCTLQGDVIVDAETSLVGVDDSAPAPDAWATDDSRRFAARRCDNAVGLLGLAGWDDAASRARRIRDALLFTTDPDRPARELDRLRRRVGRSWLLRWSLRQLGPLDAPALTRRGLPATATGDVRDRLLAMLDRAADSLAGRHPVGPPRRTPVEALPDLVRGWDVATARLIVASLDLEPLVAGREVSRV</sequence>
<proteinExistence type="predicted"/>
<name>A0A1C6UFJ2_9ACTN</name>
<dbReference type="EMBL" id="FMHY01000002">
    <property type="protein sequence ID" value="SCL52752.1"/>
    <property type="molecule type" value="Genomic_DNA"/>
</dbReference>
<dbReference type="OrthoDB" id="3373298at2"/>
<dbReference type="Proteomes" id="UP000199696">
    <property type="component" value="Unassembled WGS sequence"/>
</dbReference>
<accession>A0A1C6UFJ2</accession>
<keyword evidence="2" id="KW-1185">Reference proteome</keyword>
<dbReference type="AlphaFoldDB" id="A0A1C6UFJ2"/>
<gene>
    <name evidence="1" type="ORF">GA0070604_2632</name>
</gene>
<evidence type="ECO:0000313" key="1">
    <source>
        <dbReference type="EMBL" id="SCL52752.1"/>
    </source>
</evidence>
<dbReference type="STRING" id="227316.GA0070604_2632"/>
<reference evidence="2" key="1">
    <citation type="submission" date="2016-06" db="EMBL/GenBank/DDBJ databases">
        <authorList>
            <person name="Varghese N."/>
            <person name="Submissions Spin"/>
        </authorList>
    </citation>
    <scope>NUCLEOTIDE SEQUENCE [LARGE SCALE GENOMIC DNA]</scope>
    <source>
        <strain evidence="2">DSM 44814</strain>
    </source>
</reference>
<evidence type="ECO:0000313" key="2">
    <source>
        <dbReference type="Proteomes" id="UP000199696"/>
    </source>
</evidence>
<organism evidence="1 2">
    <name type="scientific">Micromonospora eburnea</name>
    <dbReference type="NCBI Taxonomy" id="227316"/>
    <lineage>
        <taxon>Bacteria</taxon>
        <taxon>Bacillati</taxon>
        <taxon>Actinomycetota</taxon>
        <taxon>Actinomycetes</taxon>
        <taxon>Micromonosporales</taxon>
        <taxon>Micromonosporaceae</taxon>
        <taxon>Micromonospora</taxon>
    </lineage>
</organism>
<protein>
    <submittedName>
        <fullName evidence="1">Uncharacterized protein</fullName>
    </submittedName>
</protein>